<dbReference type="SUPFAM" id="SSF53474">
    <property type="entry name" value="alpha/beta-Hydrolases"/>
    <property type="match status" value="1"/>
</dbReference>
<evidence type="ECO:0000313" key="2">
    <source>
        <dbReference type="EMBL" id="MCT8990540.1"/>
    </source>
</evidence>
<keyword evidence="3" id="KW-1185">Reference proteome</keyword>
<evidence type="ECO:0000313" key="3">
    <source>
        <dbReference type="Proteomes" id="UP001149009"/>
    </source>
</evidence>
<proteinExistence type="predicted"/>
<dbReference type="AlphaFoldDB" id="A0A9X2XA90"/>
<dbReference type="PANTHER" id="PTHR43194">
    <property type="entry name" value="HYDROLASE ALPHA/BETA FOLD FAMILY"/>
    <property type="match status" value="1"/>
</dbReference>
<dbReference type="InterPro" id="IPR029058">
    <property type="entry name" value="AB_hydrolase_fold"/>
</dbReference>
<gene>
    <name evidence="2" type="ORF">NYR54_09580</name>
</gene>
<evidence type="ECO:0000259" key="1">
    <source>
        <dbReference type="Pfam" id="PF12697"/>
    </source>
</evidence>
<sequence>MKKLVLLHGAPGDGSLWQPIVDKLSADVHVICPTLRWFGSGSWPDDGSGFGTAAHTEQLIKLLQAEAGRPCAVAAWSYSTHVLLNVLIRRSDLISKAFLYEPGLNTYLRDEAAIEAFNADSQAAFAPVAEALRMHGAESAVEALFDASGGAGCFRRMPEERRRIYLASARMMPLLMGGGQPPANITAEDLSRIVTPVTVAFGRKTRPLFEIASRAVADAIPGAELRIVDAADHMLPEKEPQTFAALLDEWLKTRG</sequence>
<dbReference type="Pfam" id="PF12697">
    <property type="entry name" value="Abhydrolase_6"/>
    <property type="match status" value="1"/>
</dbReference>
<name>A0A9X2XA90_9HYPH</name>
<accession>A0A9X2XA90</accession>
<dbReference type="InterPro" id="IPR050228">
    <property type="entry name" value="Carboxylesterase_BioH"/>
</dbReference>
<comment type="caution">
    <text evidence="2">The sequence shown here is derived from an EMBL/GenBank/DDBJ whole genome shotgun (WGS) entry which is preliminary data.</text>
</comment>
<organism evidence="2 3">
    <name type="scientific">Chelativorans petroleitrophicus</name>
    <dbReference type="NCBI Taxonomy" id="2975484"/>
    <lineage>
        <taxon>Bacteria</taxon>
        <taxon>Pseudomonadati</taxon>
        <taxon>Pseudomonadota</taxon>
        <taxon>Alphaproteobacteria</taxon>
        <taxon>Hyphomicrobiales</taxon>
        <taxon>Phyllobacteriaceae</taxon>
        <taxon>Chelativorans</taxon>
    </lineage>
</organism>
<dbReference type="Gene3D" id="3.40.50.1820">
    <property type="entry name" value="alpha/beta hydrolase"/>
    <property type="match status" value="1"/>
</dbReference>
<keyword evidence="2" id="KW-0378">Hydrolase</keyword>
<dbReference type="RefSeq" id="WP_261515413.1">
    <property type="nucleotide sequence ID" value="NZ_JAODNV010000009.1"/>
</dbReference>
<dbReference type="Proteomes" id="UP001149009">
    <property type="component" value="Unassembled WGS sequence"/>
</dbReference>
<feature type="domain" description="AB hydrolase-1" evidence="1">
    <location>
        <begin position="4"/>
        <end position="245"/>
    </location>
</feature>
<dbReference type="PANTHER" id="PTHR43194:SF5">
    <property type="entry name" value="PIMELOYL-[ACYL-CARRIER PROTEIN] METHYL ESTER ESTERASE"/>
    <property type="match status" value="1"/>
</dbReference>
<dbReference type="GO" id="GO:0016787">
    <property type="term" value="F:hydrolase activity"/>
    <property type="evidence" value="ECO:0007669"/>
    <property type="project" value="UniProtKB-KW"/>
</dbReference>
<dbReference type="EMBL" id="JAODNV010000009">
    <property type="protein sequence ID" value="MCT8990540.1"/>
    <property type="molecule type" value="Genomic_DNA"/>
</dbReference>
<reference evidence="2" key="1">
    <citation type="submission" date="2022-08" db="EMBL/GenBank/DDBJ databases">
        <title>Chelativorans sichuanense sp. nov., a paraffin oil-degrading bacterium isolated from a mixture of oil-based drill cuttings and paddy soil.</title>
        <authorList>
            <person name="Yu J."/>
            <person name="Liu H."/>
            <person name="Chen Q."/>
        </authorList>
    </citation>
    <scope>NUCLEOTIDE SEQUENCE</scope>
    <source>
        <strain evidence="2">SCAU 2101</strain>
    </source>
</reference>
<dbReference type="InterPro" id="IPR000073">
    <property type="entry name" value="AB_hydrolase_1"/>
</dbReference>
<protein>
    <submittedName>
        <fullName evidence="2">Alpha/beta hydrolase</fullName>
    </submittedName>
</protein>